<dbReference type="PANTHER" id="PTHR36456">
    <property type="entry name" value="UPF0232 PROTEIN SCO3875"/>
    <property type="match status" value="1"/>
</dbReference>
<feature type="region of interest" description="Disordered" evidence="1">
    <location>
        <begin position="121"/>
        <end position="155"/>
    </location>
</feature>
<name>A0A291GKT6_9MICO</name>
<dbReference type="RefSeq" id="WP_096801704.1">
    <property type="nucleotide sequence ID" value="NZ_CP023563.1"/>
</dbReference>
<evidence type="ECO:0000313" key="3">
    <source>
        <dbReference type="Proteomes" id="UP000218165"/>
    </source>
</evidence>
<feature type="compositionally biased region" description="Basic and acidic residues" evidence="1">
    <location>
        <begin position="53"/>
        <end position="67"/>
    </location>
</feature>
<accession>A0A291GKT6</accession>
<evidence type="ECO:0000256" key="1">
    <source>
        <dbReference type="SAM" id="MobiDB-lite"/>
    </source>
</evidence>
<dbReference type="OrthoDB" id="5516926at2"/>
<dbReference type="Proteomes" id="UP000218165">
    <property type="component" value="Chromosome"/>
</dbReference>
<feature type="compositionally biased region" description="Gly residues" evidence="1">
    <location>
        <begin position="1"/>
        <end position="12"/>
    </location>
</feature>
<keyword evidence="3" id="KW-1185">Reference proteome</keyword>
<dbReference type="InterPro" id="IPR007922">
    <property type="entry name" value="DciA-like"/>
</dbReference>
<dbReference type="PANTHER" id="PTHR36456:SF1">
    <property type="entry name" value="UPF0232 PROTEIN SCO3875"/>
    <property type="match status" value="1"/>
</dbReference>
<dbReference type="EMBL" id="CP023563">
    <property type="protein sequence ID" value="ATG50564.1"/>
    <property type="molecule type" value="Genomic_DNA"/>
</dbReference>
<dbReference type="KEGG" id="brz:CFK38_02790"/>
<reference evidence="3" key="1">
    <citation type="submission" date="2017-09" db="EMBL/GenBank/DDBJ databases">
        <title>Brachybacterium sp. VM2412.</title>
        <authorList>
            <person name="Tak E.J."/>
            <person name="Bae J.-W."/>
        </authorList>
    </citation>
    <scope>NUCLEOTIDE SEQUENCE [LARGE SCALE GENOMIC DNA]</scope>
    <source>
        <strain evidence="3">VM2412</strain>
    </source>
</reference>
<proteinExistence type="predicted"/>
<dbReference type="AlphaFoldDB" id="A0A291GKT6"/>
<feature type="region of interest" description="Disordered" evidence="1">
    <location>
        <begin position="1"/>
        <end position="96"/>
    </location>
</feature>
<sequence>MTGKGGSRAGEGGRVRPTLANPYGLGTWSGTGAPAEAAPEPPRSTETGSTDPRSPEHRPAEARPPGERRRRGPQVDADRGGPSPVPGEVLFDPPELPSLADPFELARRTVNRSRAAARDRGLFPISAKTQARDVRDRSGRAPGYSGSRPDPRDPQGIENVLKKVLGNLGWNAGMSAGRVLEEWDDIVGERLATHCRPVSFDEGVLVVSASSSAWAAQLRMLTPQLITTIEERVGSHVISELTVTGPAAAQRSWKKGRRTVTWRGPRDTYG</sequence>
<protein>
    <submittedName>
        <fullName evidence="2">RNA-binding protein</fullName>
    </submittedName>
</protein>
<gene>
    <name evidence="2" type="ORF">CFK38_02790</name>
</gene>
<feature type="compositionally biased region" description="Basic and acidic residues" evidence="1">
    <location>
        <begin position="130"/>
        <end position="139"/>
    </location>
</feature>
<dbReference type="Pfam" id="PF05258">
    <property type="entry name" value="DciA"/>
    <property type="match status" value="1"/>
</dbReference>
<evidence type="ECO:0000313" key="2">
    <source>
        <dbReference type="EMBL" id="ATG50564.1"/>
    </source>
</evidence>
<organism evidence="2 3">
    <name type="scientific">Brachybacterium vulturis</name>
    <dbReference type="NCBI Taxonomy" id="2017484"/>
    <lineage>
        <taxon>Bacteria</taxon>
        <taxon>Bacillati</taxon>
        <taxon>Actinomycetota</taxon>
        <taxon>Actinomycetes</taxon>
        <taxon>Micrococcales</taxon>
        <taxon>Dermabacteraceae</taxon>
        <taxon>Brachybacterium</taxon>
    </lineage>
</organism>